<organism evidence="1 2">
    <name type="scientific">Melia azedarach</name>
    <name type="common">Chinaberry tree</name>
    <dbReference type="NCBI Taxonomy" id="155640"/>
    <lineage>
        <taxon>Eukaryota</taxon>
        <taxon>Viridiplantae</taxon>
        <taxon>Streptophyta</taxon>
        <taxon>Embryophyta</taxon>
        <taxon>Tracheophyta</taxon>
        <taxon>Spermatophyta</taxon>
        <taxon>Magnoliopsida</taxon>
        <taxon>eudicotyledons</taxon>
        <taxon>Gunneridae</taxon>
        <taxon>Pentapetalae</taxon>
        <taxon>rosids</taxon>
        <taxon>malvids</taxon>
        <taxon>Sapindales</taxon>
        <taxon>Meliaceae</taxon>
        <taxon>Melia</taxon>
    </lineage>
</organism>
<comment type="caution">
    <text evidence="1">The sequence shown here is derived from an EMBL/GenBank/DDBJ whole genome shotgun (WGS) entry which is preliminary data.</text>
</comment>
<sequence>MLMHLLIFLNLFETNSSTTLRQFVPPGTQSSWFSCGSAKQLKAKGIIFRCSESRQFTDVQFKYSWSFEGILKLPAIIIDDSTKTFLLNMIAYETSPDGPDDLGVSSYVCFMDSLIDGEEDVRELRSNGIICQFSTETISKLQSFFISWLQIWYRILLLMLM</sequence>
<proteinExistence type="predicted"/>
<keyword evidence="2" id="KW-1185">Reference proteome</keyword>
<protein>
    <submittedName>
        <fullName evidence="1">Uncharacterized protein</fullName>
    </submittedName>
</protein>
<reference evidence="1 2" key="1">
    <citation type="journal article" date="2023" name="Science">
        <title>Complex scaffold remodeling in plant triterpene biosynthesis.</title>
        <authorList>
            <person name="De La Pena R."/>
            <person name="Hodgson H."/>
            <person name="Liu J.C."/>
            <person name="Stephenson M.J."/>
            <person name="Martin A.C."/>
            <person name="Owen C."/>
            <person name="Harkess A."/>
            <person name="Leebens-Mack J."/>
            <person name="Jimenez L.E."/>
            <person name="Osbourn A."/>
            <person name="Sattely E.S."/>
        </authorList>
    </citation>
    <scope>NUCLEOTIDE SEQUENCE [LARGE SCALE GENOMIC DNA]</scope>
    <source>
        <strain evidence="2">cv. JPN11</strain>
        <tissue evidence="1">Leaf</tissue>
    </source>
</reference>
<evidence type="ECO:0000313" key="2">
    <source>
        <dbReference type="Proteomes" id="UP001164539"/>
    </source>
</evidence>
<accession>A0ACC1XVG3</accession>
<dbReference type="EMBL" id="CM051400">
    <property type="protein sequence ID" value="KAJ4715447.1"/>
    <property type="molecule type" value="Genomic_DNA"/>
</dbReference>
<name>A0ACC1XVG3_MELAZ</name>
<evidence type="ECO:0000313" key="1">
    <source>
        <dbReference type="EMBL" id="KAJ4715447.1"/>
    </source>
</evidence>
<dbReference type="Proteomes" id="UP001164539">
    <property type="component" value="Chromosome 7"/>
</dbReference>
<gene>
    <name evidence="1" type="ORF">OWV82_013807</name>
</gene>